<comment type="caution">
    <text evidence="1">The sequence shown here is derived from an EMBL/GenBank/DDBJ whole genome shotgun (WGS) entry which is preliminary data.</text>
</comment>
<dbReference type="Proteomes" id="UP000004374">
    <property type="component" value="Unassembled WGS sequence"/>
</dbReference>
<proteinExistence type="predicted"/>
<evidence type="ECO:0000313" key="2">
    <source>
        <dbReference type="Proteomes" id="UP000004374"/>
    </source>
</evidence>
<evidence type="ECO:0000313" key="1">
    <source>
        <dbReference type="EMBL" id="GAB57570.1"/>
    </source>
</evidence>
<protein>
    <submittedName>
        <fullName evidence="1">Uncharacterized protein</fullName>
    </submittedName>
</protein>
<dbReference type="STRING" id="562729.RNAN_0539"/>
<keyword evidence="2" id="KW-1185">Reference proteome</keyword>
<name>I1DU42_9GAMM</name>
<reference evidence="1 2" key="1">
    <citation type="journal article" date="2012" name="J. Bacteriol.">
        <title>Genome Sequence of the Protease-Producing Bacterium Rheinheimera nanhaiensis E407-8T, Isolated from Deep-Sea Sediment of the South China Sea.</title>
        <authorList>
            <person name="Zhang X.-Y."/>
            <person name="Zhang Y.-J."/>
            <person name="Qin Q.-L."/>
            <person name="Xie B.-B."/>
            <person name="Chen X.-L."/>
            <person name="Zhou B.-C."/>
            <person name="Zhang Y.-Z."/>
        </authorList>
    </citation>
    <scope>NUCLEOTIDE SEQUENCE [LARGE SCALE GENOMIC DNA]</scope>
    <source>
        <strain evidence="1 2">E407-8</strain>
    </source>
</reference>
<dbReference type="EMBL" id="BAFK01000002">
    <property type="protein sequence ID" value="GAB57570.1"/>
    <property type="molecule type" value="Genomic_DNA"/>
</dbReference>
<sequence>MIYWYQKPAHCGGFFHHGEKNMLLSKAFLRLNKARWSDLAKLERHLYFLHVSG</sequence>
<dbReference type="AlphaFoldDB" id="I1DU42"/>
<gene>
    <name evidence="1" type="ORF">RNAN_0539</name>
</gene>
<accession>I1DU42</accession>
<organism evidence="1 2">
    <name type="scientific">Rheinheimera nanhaiensis E407-8</name>
    <dbReference type="NCBI Taxonomy" id="562729"/>
    <lineage>
        <taxon>Bacteria</taxon>
        <taxon>Pseudomonadati</taxon>
        <taxon>Pseudomonadota</taxon>
        <taxon>Gammaproteobacteria</taxon>
        <taxon>Chromatiales</taxon>
        <taxon>Chromatiaceae</taxon>
        <taxon>Rheinheimera</taxon>
    </lineage>
</organism>